<dbReference type="AlphaFoldDB" id="A0A9W8HMI4"/>
<reference evidence="3" key="1">
    <citation type="submission" date="2022-07" db="EMBL/GenBank/DDBJ databases">
        <title>Phylogenomic reconstructions and comparative analyses of Kickxellomycotina fungi.</title>
        <authorList>
            <person name="Reynolds N.K."/>
            <person name="Stajich J.E."/>
            <person name="Barry K."/>
            <person name="Grigoriev I.V."/>
            <person name="Crous P."/>
            <person name="Smith M.E."/>
        </authorList>
    </citation>
    <scope>NUCLEOTIDE SEQUENCE</scope>
    <source>
        <strain evidence="3">NRRL 1565</strain>
    </source>
</reference>
<dbReference type="InterPro" id="IPR003673">
    <property type="entry name" value="CoA-Trfase_fam_III"/>
</dbReference>
<dbReference type="InterPro" id="IPR050483">
    <property type="entry name" value="CoA-transferase_III_domain"/>
</dbReference>
<evidence type="ECO:0000256" key="2">
    <source>
        <dbReference type="ARBA" id="ARBA00022679"/>
    </source>
</evidence>
<dbReference type="PANTHER" id="PTHR48207:SF3">
    <property type="entry name" value="SUCCINATE--HYDROXYMETHYLGLUTARATE COA-TRANSFERASE"/>
    <property type="match status" value="1"/>
</dbReference>
<sequence length="120" mass="12960">ALVSIIEGTLAAKTTQQTLEMLEGSGLPYGPVNNLQQTFDHPQIKARGVVREVEHPLVGNIKLVGPAVQYSEAPVGQDISPPPMLGQHTEEVLRSVLGYTDRQIQDVVRSGGAAVYDYHT</sequence>
<keyword evidence="4" id="KW-1185">Reference proteome</keyword>
<dbReference type="Proteomes" id="UP001140094">
    <property type="component" value="Unassembled WGS sequence"/>
</dbReference>
<dbReference type="GO" id="GO:0005739">
    <property type="term" value="C:mitochondrion"/>
    <property type="evidence" value="ECO:0007669"/>
    <property type="project" value="TreeGrafter"/>
</dbReference>
<dbReference type="SUPFAM" id="SSF89796">
    <property type="entry name" value="CoA-transferase family III (CaiB/BaiF)"/>
    <property type="match status" value="1"/>
</dbReference>
<feature type="non-terminal residue" evidence="3">
    <location>
        <position position="1"/>
    </location>
</feature>
<evidence type="ECO:0008006" key="5">
    <source>
        <dbReference type="Google" id="ProtNLM"/>
    </source>
</evidence>
<protein>
    <recommendedName>
        <fullName evidence="5">CoA transferase</fullName>
    </recommendedName>
</protein>
<accession>A0A9W8HMI4</accession>
<dbReference type="Pfam" id="PF02515">
    <property type="entry name" value="CoA_transf_3"/>
    <property type="match status" value="1"/>
</dbReference>
<comment type="caution">
    <text evidence="3">The sequence shown here is derived from an EMBL/GenBank/DDBJ whole genome shotgun (WGS) entry which is preliminary data.</text>
</comment>
<dbReference type="PANTHER" id="PTHR48207">
    <property type="entry name" value="SUCCINATE--HYDROXYMETHYLGLUTARATE COA-TRANSFERASE"/>
    <property type="match status" value="1"/>
</dbReference>
<keyword evidence="2" id="KW-0808">Transferase</keyword>
<dbReference type="OrthoDB" id="5863171at2759"/>
<evidence type="ECO:0000256" key="1">
    <source>
        <dbReference type="ARBA" id="ARBA00008383"/>
    </source>
</evidence>
<organism evidence="3 4">
    <name type="scientific">Coemansia guatemalensis</name>
    <dbReference type="NCBI Taxonomy" id="2761395"/>
    <lineage>
        <taxon>Eukaryota</taxon>
        <taxon>Fungi</taxon>
        <taxon>Fungi incertae sedis</taxon>
        <taxon>Zoopagomycota</taxon>
        <taxon>Kickxellomycotina</taxon>
        <taxon>Kickxellomycetes</taxon>
        <taxon>Kickxellales</taxon>
        <taxon>Kickxellaceae</taxon>
        <taxon>Coemansia</taxon>
    </lineage>
</organism>
<gene>
    <name evidence="3" type="ORF">H4R20_006593</name>
</gene>
<dbReference type="EMBL" id="JANBUO010002961">
    <property type="protein sequence ID" value="KAJ2793269.1"/>
    <property type="molecule type" value="Genomic_DNA"/>
</dbReference>
<dbReference type="InterPro" id="IPR023606">
    <property type="entry name" value="CoA-Trfase_III_dom_1_sf"/>
</dbReference>
<evidence type="ECO:0000313" key="3">
    <source>
        <dbReference type="EMBL" id="KAJ2793269.1"/>
    </source>
</evidence>
<comment type="similarity">
    <text evidence="1">Belongs to the CoA-transferase III family.</text>
</comment>
<evidence type="ECO:0000313" key="4">
    <source>
        <dbReference type="Proteomes" id="UP001140094"/>
    </source>
</evidence>
<name>A0A9W8HMI4_9FUNG</name>
<dbReference type="GO" id="GO:0047369">
    <property type="term" value="F:succinate-hydroxymethylglutarate CoA-transferase activity"/>
    <property type="evidence" value="ECO:0007669"/>
    <property type="project" value="TreeGrafter"/>
</dbReference>
<dbReference type="Gene3D" id="3.40.50.10540">
    <property type="entry name" value="Crotonobetainyl-coa:carnitine coa-transferase, domain 1"/>
    <property type="match status" value="1"/>
</dbReference>
<proteinExistence type="inferred from homology"/>